<feature type="domain" description="MobA-like NTP transferase" evidence="9">
    <location>
        <begin position="3"/>
        <end position="143"/>
    </location>
</feature>
<dbReference type="HAMAP" id="MF_00316">
    <property type="entry name" value="MobA"/>
    <property type="match status" value="1"/>
</dbReference>
<gene>
    <name evidence="8" type="primary">mobA</name>
    <name evidence="10" type="ORF">A3L08_05335</name>
</gene>
<dbReference type="SUPFAM" id="SSF53448">
    <property type="entry name" value="Nucleotide-diphospho-sugar transferases"/>
    <property type="match status" value="1"/>
</dbReference>
<dbReference type="KEGG" id="tpaf:A3L08_05335"/>
<dbReference type="Gene3D" id="3.90.550.10">
    <property type="entry name" value="Spore Coat Polysaccharide Biosynthesis Protein SpsA, Chain A"/>
    <property type="match status" value="1"/>
</dbReference>
<feature type="binding site" evidence="8">
    <location>
        <begin position="6"/>
        <end position="8"/>
    </location>
    <ligand>
        <name>GTP</name>
        <dbReference type="ChEBI" id="CHEBI:37565"/>
    </ligand>
</feature>
<dbReference type="GO" id="GO:0061603">
    <property type="term" value="F:molybdenum cofactor guanylyltransferase activity"/>
    <property type="evidence" value="ECO:0007669"/>
    <property type="project" value="UniProtKB-EC"/>
</dbReference>
<dbReference type="Proteomes" id="UP000197418">
    <property type="component" value="Chromosome"/>
</dbReference>
<feature type="binding site" evidence="8">
    <location>
        <position position="91"/>
    </location>
    <ligand>
        <name>GTP</name>
        <dbReference type="ChEBI" id="CHEBI:37565"/>
    </ligand>
</feature>
<evidence type="ECO:0000256" key="5">
    <source>
        <dbReference type="ARBA" id="ARBA00022842"/>
    </source>
</evidence>
<comment type="catalytic activity">
    <reaction evidence="8">
        <text>Mo-molybdopterin + GTP + H(+) = Mo-molybdopterin guanine dinucleotide + diphosphate</text>
        <dbReference type="Rhea" id="RHEA:34243"/>
        <dbReference type="ChEBI" id="CHEBI:15378"/>
        <dbReference type="ChEBI" id="CHEBI:33019"/>
        <dbReference type="ChEBI" id="CHEBI:37565"/>
        <dbReference type="ChEBI" id="CHEBI:71302"/>
        <dbReference type="ChEBI" id="CHEBI:71310"/>
        <dbReference type="EC" id="2.7.7.77"/>
    </reaction>
</comment>
<dbReference type="OrthoDB" id="28434at2157"/>
<evidence type="ECO:0000256" key="1">
    <source>
        <dbReference type="ARBA" id="ARBA00022490"/>
    </source>
</evidence>
<comment type="domain">
    <text evidence="8">The N-terminal domain determines nucleotide recognition and specific binding, while the C-terminal domain determines the specific binding to the target protein.</text>
</comment>
<comment type="similarity">
    <text evidence="8">Belongs to the MobA family.</text>
</comment>
<comment type="cofactor">
    <cofactor evidence="8">
        <name>Mg(2+)</name>
        <dbReference type="ChEBI" id="CHEBI:18420"/>
    </cofactor>
</comment>
<keyword evidence="4 8" id="KW-0547">Nucleotide-binding</keyword>
<evidence type="ECO:0000256" key="6">
    <source>
        <dbReference type="ARBA" id="ARBA00023134"/>
    </source>
</evidence>
<name>A0A218P7Q3_9EURY</name>
<dbReference type="PANTHER" id="PTHR19136">
    <property type="entry name" value="MOLYBDENUM COFACTOR GUANYLYLTRANSFERASE"/>
    <property type="match status" value="1"/>
</dbReference>
<keyword evidence="7 8" id="KW-0501">Molybdenum cofactor biosynthesis</keyword>
<keyword evidence="11" id="KW-1185">Reference proteome</keyword>
<dbReference type="GO" id="GO:0046872">
    <property type="term" value="F:metal ion binding"/>
    <property type="evidence" value="ECO:0007669"/>
    <property type="project" value="UniProtKB-KW"/>
</dbReference>
<dbReference type="NCBIfam" id="NF001457">
    <property type="entry name" value="PRK00317.1-3"/>
    <property type="match status" value="1"/>
</dbReference>
<feature type="binding site" evidence="8">
    <location>
        <position position="66"/>
    </location>
    <ligand>
        <name>GTP</name>
        <dbReference type="ChEBI" id="CHEBI:37565"/>
    </ligand>
</feature>
<evidence type="ECO:0000313" key="10">
    <source>
        <dbReference type="EMBL" id="ASJ06780.1"/>
    </source>
</evidence>
<dbReference type="Pfam" id="PF12804">
    <property type="entry name" value="NTP_transf_3"/>
    <property type="match status" value="1"/>
</dbReference>
<dbReference type="InterPro" id="IPR013482">
    <property type="entry name" value="Molybde_CF_guanTrfase"/>
</dbReference>
<dbReference type="PANTHER" id="PTHR19136:SF81">
    <property type="entry name" value="MOLYBDENUM COFACTOR GUANYLYLTRANSFERASE"/>
    <property type="match status" value="1"/>
</dbReference>
<evidence type="ECO:0000256" key="7">
    <source>
        <dbReference type="ARBA" id="ARBA00023150"/>
    </source>
</evidence>
<comment type="function">
    <text evidence="8">Transfers a GMP moiety from GTP to Mo-molybdopterin (Mo-MPT) cofactor (Moco or molybdenum cofactor) to form Mo-molybdopterin guanine dinucleotide (Mo-MGD) cofactor.</text>
</comment>
<comment type="caution">
    <text evidence="8">Lacks conserved residue(s) required for the propagation of feature annotation.</text>
</comment>
<organism evidence="10 11">
    <name type="scientific">Thermococcus pacificus</name>
    <dbReference type="NCBI Taxonomy" id="71998"/>
    <lineage>
        <taxon>Archaea</taxon>
        <taxon>Methanobacteriati</taxon>
        <taxon>Methanobacteriota</taxon>
        <taxon>Thermococci</taxon>
        <taxon>Thermococcales</taxon>
        <taxon>Thermococcaceae</taxon>
        <taxon>Thermococcus</taxon>
    </lineage>
</organism>
<comment type="subcellular location">
    <subcellularLocation>
        <location evidence="8">Cytoplasm</location>
    </subcellularLocation>
</comment>
<dbReference type="RefSeq" id="WP_088854031.1">
    <property type="nucleotide sequence ID" value="NZ_CP015102.1"/>
</dbReference>
<keyword evidence="3 8" id="KW-0479">Metal-binding</keyword>
<evidence type="ECO:0000256" key="8">
    <source>
        <dbReference type="HAMAP-Rule" id="MF_00316"/>
    </source>
</evidence>
<accession>A0A218P7Q3</accession>
<dbReference type="GeneID" id="33315671"/>
<dbReference type="InterPro" id="IPR025877">
    <property type="entry name" value="MobA-like_NTP_Trfase"/>
</dbReference>
<evidence type="ECO:0000256" key="3">
    <source>
        <dbReference type="ARBA" id="ARBA00022723"/>
    </source>
</evidence>
<sequence>MIAAVLAGGSGRRFGGDKLLFRIDGRPLALHTIERLKKADSITKVVIVASPENADKLKAFGHVVVDELLVGPIGGVYTALSLGDAFVVAGDMPLLVPEFVDFIVERFKTAKKPACVPRWGNGYLEPLHAAYSSEFREFLEEKIKAGHYAINRAIMESDACYIEIESLPEEWRESFFNVNTRKDLGRIRGTRERVL</sequence>
<keyword evidence="5 8" id="KW-0460">Magnesium</keyword>
<evidence type="ECO:0000259" key="9">
    <source>
        <dbReference type="Pfam" id="PF12804"/>
    </source>
</evidence>
<dbReference type="EMBL" id="CP015102">
    <property type="protein sequence ID" value="ASJ06780.1"/>
    <property type="molecule type" value="Genomic_DNA"/>
</dbReference>
<dbReference type="GO" id="GO:0006777">
    <property type="term" value="P:Mo-molybdopterin cofactor biosynthetic process"/>
    <property type="evidence" value="ECO:0007669"/>
    <property type="project" value="UniProtKB-KW"/>
</dbReference>
<dbReference type="CDD" id="cd02503">
    <property type="entry name" value="MobA"/>
    <property type="match status" value="1"/>
</dbReference>
<keyword evidence="1 8" id="KW-0963">Cytoplasm</keyword>
<feature type="binding site" evidence="8">
    <location>
        <position position="18"/>
    </location>
    <ligand>
        <name>GTP</name>
        <dbReference type="ChEBI" id="CHEBI:37565"/>
    </ligand>
</feature>
<feature type="binding site" evidence="8">
    <location>
        <position position="91"/>
    </location>
    <ligand>
        <name>Mg(2+)</name>
        <dbReference type="ChEBI" id="CHEBI:18420"/>
    </ligand>
</feature>
<keyword evidence="2 8" id="KW-0808">Transferase</keyword>
<dbReference type="GO" id="GO:0005737">
    <property type="term" value="C:cytoplasm"/>
    <property type="evidence" value="ECO:0007669"/>
    <property type="project" value="UniProtKB-SubCell"/>
</dbReference>
<keyword evidence="10" id="KW-0548">Nucleotidyltransferase</keyword>
<dbReference type="InterPro" id="IPR029044">
    <property type="entry name" value="Nucleotide-diphossugar_trans"/>
</dbReference>
<dbReference type="EC" id="2.7.7.77" evidence="8"/>
<dbReference type="AlphaFoldDB" id="A0A218P7Q3"/>
<proteinExistence type="inferred from homology"/>
<keyword evidence="6 8" id="KW-0342">GTP-binding</keyword>
<evidence type="ECO:0000256" key="4">
    <source>
        <dbReference type="ARBA" id="ARBA00022741"/>
    </source>
</evidence>
<reference evidence="10 11" key="1">
    <citation type="submission" date="2016-04" db="EMBL/GenBank/DDBJ databases">
        <title>Complete genome sequence of Thermococcus pacificus type strain P4.</title>
        <authorList>
            <person name="Oger P.M."/>
        </authorList>
    </citation>
    <scope>NUCLEOTIDE SEQUENCE [LARGE SCALE GENOMIC DNA]</scope>
    <source>
        <strain evidence="10 11">P-4</strain>
    </source>
</reference>
<evidence type="ECO:0000313" key="11">
    <source>
        <dbReference type="Proteomes" id="UP000197418"/>
    </source>
</evidence>
<evidence type="ECO:0000256" key="2">
    <source>
        <dbReference type="ARBA" id="ARBA00022679"/>
    </source>
</evidence>
<dbReference type="GO" id="GO:0005525">
    <property type="term" value="F:GTP binding"/>
    <property type="evidence" value="ECO:0007669"/>
    <property type="project" value="UniProtKB-UniRule"/>
</dbReference>
<protein>
    <recommendedName>
        <fullName evidence="8">Probable molybdenum cofactor guanylyltransferase</fullName>
        <shortName evidence="8">MoCo guanylyltransferase</shortName>
        <ecNumber evidence="8">2.7.7.77</ecNumber>
    </recommendedName>
    <alternativeName>
        <fullName evidence="8">GTP:molybdopterin guanylyltransferase</fullName>
    </alternativeName>
    <alternativeName>
        <fullName evidence="8">Mo-MPT guanylyltransferase</fullName>
    </alternativeName>
    <alternativeName>
        <fullName evidence="8">Molybdopterin guanylyltransferase</fullName>
    </alternativeName>
    <alternativeName>
        <fullName evidence="8">Molybdopterin-guanine dinucleotide synthase</fullName>
        <shortName evidence="8">MGD synthase</shortName>
    </alternativeName>
</protein>